<evidence type="ECO:0000256" key="3">
    <source>
        <dbReference type="ARBA" id="ARBA00023163"/>
    </source>
</evidence>
<evidence type="ECO:0000256" key="1">
    <source>
        <dbReference type="ARBA" id="ARBA00023015"/>
    </source>
</evidence>
<protein>
    <submittedName>
        <fullName evidence="5">FadR/GntR family transcriptional regulator</fullName>
    </submittedName>
</protein>
<dbReference type="CDD" id="cd07377">
    <property type="entry name" value="WHTH_GntR"/>
    <property type="match status" value="1"/>
</dbReference>
<dbReference type="EMBL" id="JBHMAF010000196">
    <property type="protein sequence ID" value="MFB9761724.1"/>
    <property type="molecule type" value="Genomic_DNA"/>
</dbReference>
<name>A0ABV5WMA1_9BACI</name>
<dbReference type="PROSITE" id="PS50949">
    <property type="entry name" value="HTH_GNTR"/>
    <property type="match status" value="1"/>
</dbReference>
<evidence type="ECO:0000256" key="2">
    <source>
        <dbReference type="ARBA" id="ARBA00023125"/>
    </source>
</evidence>
<reference evidence="5 6" key="1">
    <citation type="submission" date="2024-09" db="EMBL/GenBank/DDBJ databases">
        <authorList>
            <person name="Sun Q."/>
            <person name="Mori K."/>
        </authorList>
    </citation>
    <scope>NUCLEOTIDE SEQUENCE [LARGE SCALE GENOMIC DNA]</scope>
    <source>
        <strain evidence="5 6">JCM 11201</strain>
    </source>
</reference>
<dbReference type="InterPro" id="IPR000524">
    <property type="entry name" value="Tscrpt_reg_HTH_GntR"/>
</dbReference>
<dbReference type="SUPFAM" id="SSF46785">
    <property type="entry name" value="Winged helix' DNA-binding domain"/>
    <property type="match status" value="1"/>
</dbReference>
<keyword evidence="1" id="KW-0805">Transcription regulation</keyword>
<dbReference type="Pfam" id="PF07729">
    <property type="entry name" value="FCD"/>
    <property type="match status" value="1"/>
</dbReference>
<organism evidence="5 6">
    <name type="scientific">Ectobacillus funiculus</name>
    <dbReference type="NCBI Taxonomy" id="137993"/>
    <lineage>
        <taxon>Bacteria</taxon>
        <taxon>Bacillati</taxon>
        <taxon>Bacillota</taxon>
        <taxon>Bacilli</taxon>
        <taxon>Bacillales</taxon>
        <taxon>Bacillaceae</taxon>
        <taxon>Ectobacillus</taxon>
    </lineage>
</organism>
<dbReference type="SUPFAM" id="SSF48008">
    <property type="entry name" value="GntR ligand-binding domain-like"/>
    <property type="match status" value="1"/>
</dbReference>
<dbReference type="InterPro" id="IPR036388">
    <property type="entry name" value="WH-like_DNA-bd_sf"/>
</dbReference>
<accession>A0ABV5WMA1</accession>
<feature type="domain" description="HTH gntR-type" evidence="4">
    <location>
        <begin position="12"/>
        <end position="80"/>
    </location>
</feature>
<dbReference type="InterPro" id="IPR011711">
    <property type="entry name" value="GntR_C"/>
</dbReference>
<dbReference type="InterPro" id="IPR036390">
    <property type="entry name" value="WH_DNA-bd_sf"/>
</dbReference>
<gene>
    <name evidence="5" type="ORF">ACFFMS_26180</name>
</gene>
<dbReference type="Gene3D" id="1.20.120.530">
    <property type="entry name" value="GntR ligand-binding domain-like"/>
    <property type="match status" value="1"/>
</dbReference>
<dbReference type="PRINTS" id="PR00035">
    <property type="entry name" value="HTHGNTR"/>
</dbReference>
<dbReference type="SMART" id="SM00895">
    <property type="entry name" value="FCD"/>
    <property type="match status" value="1"/>
</dbReference>
<dbReference type="Pfam" id="PF00392">
    <property type="entry name" value="GntR"/>
    <property type="match status" value="1"/>
</dbReference>
<proteinExistence type="predicted"/>
<sequence>MSNEIFSGLRNERLYEKIVVQIRQLIQDGKLKPGDRLPGERELAQTLGCSRTSLREACRVLESEGLIISKPGGGRFIQHVDQNMMPGYRFNPIDMLEKTAIIYFLEARETLEPKIAELASQRATAENIEKLEQILLKMEDQLKYPDEKVAADSSFHLALAEATQNFVFVSMMETNLNMIRQIRKQTLNSKERYPQSLAEHRAILEAVKHHKTSEAVEATSIHLRHLRDNILKNYPEQAEN</sequence>
<dbReference type="Gene3D" id="1.10.10.10">
    <property type="entry name" value="Winged helix-like DNA-binding domain superfamily/Winged helix DNA-binding domain"/>
    <property type="match status" value="1"/>
</dbReference>
<dbReference type="SMART" id="SM00345">
    <property type="entry name" value="HTH_GNTR"/>
    <property type="match status" value="1"/>
</dbReference>
<dbReference type="RefSeq" id="WP_379951856.1">
    <property type="nucleotide sequence ID" value="NZ_JBHMAF010000196.1"/>
</dbReference>
<comment type="caution">
    <text evidence="5">The sequence shown here is derived from an EMBL/GenBank/DDBJ whole genome shotgun (WGS) entry which is preliminary data.</text>
</comment>
<evidence type="ECO:0000259" key="4">
    <source>
        <dbReference type="PROSITE" id="PS50949"/>
    </source>
</evidence>
<evidence type="ECO:0000313" key="6">
    <source>
        <dbReference type="Proteomes" id="UP001589609"/>
    </source>
</evidence>
<dbReference type="InterPro" id="IPR008920">
    <property type="entry name" value="TF_FadR/GntR_C"/>
</dbReference>
<keyword evidence="3" id="KW-0804">Transcription</keyword>
<evidence type="ECO:0000313" key="5">
    <source>
        <dbReference type="EMBL" id="MFB9761724.1"/>
    </source>
</evidence>
<dbReference type="PANTHER" id="PTHR43537:SF5">
    <property type="entry name" value="UXU OPERON TRANSCRIPTIONAL REGULATOR"/>
    <property type="match status" value="1"/>
</dbReference>
<keyword evidence="6" id="KW-1185">Reference proteome</keyword>
<keyword evidence="2" id="KW-0238">DNA-binding</keyword>
<dbReference type="PANTHER" id="PTHR43537">
    <property type="entry name" value="TRANSCRIPTIONAL REGULATOR, GNTR FAMILY"/>
    <property type="match status" value="1"/>
</dbReference>
<dbReference type="Proteomes" id="UP001589609">
    <property type="component" value="Unassembled WGS sequence"/>
</dbReference>